<dbReference type="OrthoDB" id="10294892at2759"/>
<proteinExistence type="predicted"/>
<comment type="caution">
    <text evidence="2">The sequence shown here is derived from an EMBL/GenBank/DDBJ whole genome shotgun (WGS) entry which is preliminary data.</text>
</comment>
<feature type="region of interest" description="Disordered" evidence="1">
    <location>
        <begin position="27"/>
        <end position="49"/>
    </location>
</feature>
<evidence type="ECO:0000313" key="3">
    <source>
        <dbReference type="Proteomes" id="UP000237105"/>
    </source>
</evidence>
<name>A0A2P5DA09_PARAD</name>
<reference evidence="3" key="1">
    <citation type="submission" date="2016-06" db="EMBL/GenBank/DDBJ databases">
        <title>Parallel loss of symbiosis genes in relatives of nitrogen-fixing non-legume Parasponia.</title>
        <authorList>
            <person name="Van Velzen R."/>
            <person name="Holmer R."/>
            <person name="Bu F."/>
            <person name="Rutten L."/>
            <person name="Van Zeijl A."/>
            <person name="Liu W."/>
            <person name="Santuari L."/>
            <person name="Cao Q."/>
            <person name="Sharma T."/>
            <person name="Shen D."/>
            <person name="Roswanjaya Y."/>
            <person name="Wardhani T."/>
            <person name="Kalhor M.S."/>
            <person name="Jansen J."/>
            <person name="Van den Hoogen J."/>
            <person name="Gungor B."/>
            <person name="Hartog M."/>
            <person name="Hontelez J."/>
            <person name="Verver J."/>
            <person name="Yang W.-C."/>
            <person name="Schijlen E."/>
            <person name="Repin R."/>
            <person name="Schilthuizen M."/>
            <person name="Schranz E."/>
            <person name="Heidstra R."/>
            <person name="Miyata K."/>
            <person name="Fedorova E."/>
            <person name="Kohlen W."/>
            <person name="Bisseling T."/>
            <person name="Smit S."/>
            <person name="Geurts R."/>
        </authorList>
    </citation>
    <scope>NUCLEOTIDE SEQUENCE [LARGE SCALE GENOMIC DNA]</scope>
    <source>
        <strain evidence="3">cv. WU1-14</strain>
    </source>
</reference>
<gene>
    <name evidence="2" type="ORF">PanWU01x14_082850</name>
</gene>
<evidence type="ECO:0000256" key="1">
    <source>
        <dbReference type="SAM" id="MobiDB-lite"/>
    </source>
</evidence>
<organism evidence="2 3">
    <name type="scientific">Parasponia andersonii</name>
    <name type="common">Sponia andersonii</name>
    <dbReference type="NCBI Taxonomy" id="3476"/>
    <lineage>
        <taxon>Eukaryota</taxon>
        <taxon>Viridiplantae</taxon>
        <taxon>Streptophyta</taxon>
        <taxon>Embryophyta</taxon>
        <taxon>Tracheophyta</taxon>
        <taxon>Spermatophyta</taxon>
        <taxon>Magnoliopsida</taxon>
        <taxon>eudicotyledons</taxon>
        <taxon>Gunneridae</taxon>
        <taxon>Pentapetalae</taxon>
        <taxon>rosids</taxon>
        <taxon>fabids</taxon>
        <taxon>Rosales</taxon>
        <taxon>Cannabaceae</taxon>
        <taxon>Parasponia</taxon>
    </lineage>
</organism>
<protein>
    <submittedName>
        <fullName evidence="2">Uncharacterized protein</fullName>
    </submittedName>
</protein>
<dbReference type="AlphaFoldDB" id="A0A2P5DA09"/>
<dbReference type="EMBL" id="JXTB01000052">
    <property type="protein sequence ID" value="PON70110.1"/>
    <property type="molecule type" value="Genomic_DNA"/>
</dbReference>
<keyword evidence="3" id="KW-1185">Reference proteome</keyword>
<accession>A0A2P5DA09</accession>
<evidence type="ECO:0000313" key="2">
    <source>
        <dbReference type="EMBL" id="PON70110.1"/>
    </source>
</evidence>
<dbReference type="Proteomes" id="UP000237105">
    <property type="component" value="Unassembled WGS sequence"/>
</dbReference>
<sequence length="97" mass="10639">MGERGMKFRGVEEVLEVVSDLVRSFTSISPAQGGPAKPQGRQLRKEGDGSRVLSRLSLSTEVGVKAWFGAKDGSRSFKFRQCNRYVVYGLVLTDLGT</sequence>